<proteinExistence type="predicted"/>
<dbReference type="GeneID" id="81600407"/>
<dbReference type="RefSeq" id="XP_056765868.1">
    <property type="nucleotide sequence ID" value="XM_056910164.1"/>
</dbReference>
<name>A0AAD6C504_9EURO</name>
<dbReference type="AlphaFoldDB" id="A0AAD6C504"/>
<feature type="region of interest" description="Disordered" evidence="1">
    <location>
        <begin position="1"/>
        <end position="34"/>
    </location>
</feature>
<accession>A0AAD6C504</accession>
<evidence type="ECO:0000256" key="1">
    <source>
        <dbReference type="SAM" id="MobiDB-lite"/>
    </source>
</evidence>
<reference evidence="2" key="1">
    <citation type="submission" date="2022-12" db="EMBL/GenBank/DDBJ databases">
        <authorList>
            <person name="Petersen C."/>
        </authorList>
    </citation>
    <scope>NUCLEOTIDE SEQUENCE</scope>
    <source>
        <strain evidence="2">IBT 16125</strain>
    </source>
</reference>
<evidence type="ECO:0000313" key="2">
    <source>
        <dbReference type="EMBL" id="KAJ5450333.1"/>
    </source>
</evidence>
<gene>
    <name evidence="2" type="ORF">N7458_006782</name>
</gene>
<evidence type="ECO:0000313" key="3">
    <source>
        <dbReference type="Proteomes" id="UP001213681"/>
    </source>
</evidence>
<sequence length="438" mass="50006">MDPETPRNTRYNLRKRKAKPEPRQGTSGKVLARYTRKRVAPRLKTTAAKGKGKRPIRRRAITETKEGMLPSGVGGGRHQRPKERVVTWQHDGSRIDDPANLPAQWDANEYDLDEHDIDGNIARCHLRIQENILPHMFEARLERYMGLKAELDAIIAAAPGLPWRVAQRLDDLRAIEKDLLNNDPQEQMVNVRAIIAAYHNGSLIWKRGTVTFWSHGTLVWGPGKFDWKTFNQVNKEHQGHTSFWVEECNPDMGTLFIGWKESPVNIYGQHNMRLRLRVPGIADPFATRVWDFMDDTGASATGIYACDLQELENAAHVKLEAFGHERIATASGKICVPAYHLQARLLADDDSVMLIPWTDLKIWVMPGQPTKRHPRLCGIWTHHLLYFANVPDNQGILYMCDKKSDLTDALPDVDATQATPPDWDYLEFWSDDEMDITL</sequence>
<organism evidence="2 3">
    <name type="scientific">Penicillium daleae</name>
    <dbReference type="NCBI Taxonomy" id="63821"/>
    <lineage>
        <taxon>Eukaryota</taxon>
        <taxon>Fungi</taxon>
        <taxon>Dikarya</taxon>
        <taxon>Ascomycota</taxon>
        <taxon>Pezizomycotina</taxon>
        <taxon>Eurotiomycetes</taxon>
        <taxon>Eurotiomycetidae</taxon>
        <taxon>Eurotiales</taxon>
        <taxon>Aspergillaceae</taxon>
        <taxon>Penicillium</taxon>
    </lineage>
</organism>
<dbReference type="EMBL" id="JAPVEA010000006">
    <property type="protein sequence ID" value="KAJ5450333.1"/>
    <property type="molecule type" value="Genomic_DNA"/>
</dbReference>
<comment type="caution">
    <text evidence="2">The sequence shown here is derived from an EMBL/GenBank/DDBJ whole genome shotgun (WGS) entry which is preliminary data.</text>
</comment>
<protein>
    <submittedName>
        <fullName evidence="2">Uncharacterized protein</fullName>
    </submittedName>
</protein>
<dbReference type="Proteomes" id="UP001213681">
    <property type="component" value="Unassembled WGS sequence"/>
</dbReference>
<reference evidence="2" key="2">
    <citation type="journal article" date="2023" name="IMA Fungus">
        <title>Comparative genomic study of the Penicillium genus elucidates a diverse pangenome and 15 lateral gene transfer events.</title>
        <authorList>
            <person name="Petersen C."/>
            <person name="Sorensen T."/>
            <person name="Nielsen M.R."/>
            <person name="Sondergaard T.E."/>
            <person name="Sorensen J.L."/>
            <person name="Fitzpatrick D.A."/>
            <person name="Frisvad J.C."/>
            <person name="Nielsen K.L."/>
        </authorList>
    </citation>
    <scope>NUCLEOTIDE SEQUENCE</scope>
    <source>
        <strain evidence="2">IBT 16125</strain>
    </source>
</reference>
<keyword evidence="3" id="KW-1185">Reference proteome</keyword>